<organism evidence="2 3">
    <name type="scientific">Ceratitis capitata</name>
    <name type="common">Mediterranean fruit fly</name>
    <name type="synonym">Tephritis capitata</name>
    <dbReference type="NCBI Taxonomy" id="7213"/>
    <lineage>
        <taxon>Eukaryota</taxon>
        <taxon>Metazoa</taxon>
        <taxon>Ecdysozoa</taxon>
        <taxon>Arthropoda</taxon>
        <taxon>Hexapoda</taxon>
        <taxon>Insecta</taxon>
        <taxon>Pterygota</taxon>
        <taxon>Neoptera</taxon>
        <taxon>Endopterygota</taxon>
        <taxon>Diptera</taxon>
        <taxon>Brachycera</taxon>
        <taxon>Muscomorpha</taxon>
        <taxon>Tephritoidea</taxon>
        <taxon>Tephritidae</taxon>
        <taxon>Ceratitis</taxon>
        <taxon>Ceratitis</taxon>
    </lineage>
</organism>
<feature type="non-terminal residue" evidence="2">
    <location>
        <position position="1"/>
    </location>
</feature>
<accession>A0A811UA36</accession>
<evidence type="ECO:0000313" key="3">
    <source>
        <dbReference type="Proteomes" id="UP000606786"/>
    </source>
</evidence>
<evidence type="ECO:0000313" key="2">
    <source>
        <dbReference type="EMBL" id="CAD6995774.1"/>
    </source>
</evidence>
<reference evidence="2" key="1">
    <citation type="submission" date="2020-11" db="EMBL/GenBank/DDBJ databases">
        <authorList>
            <person name="Whitehead M."/>
        </authorList>
    </citation>
    <scope>NUCLEOTIDE SEQUENCE</scope>
    <source>
        <strain evidence="2">EGII</strain>
    </source>
</reference>
<keyword evidence="3" id="KW-1185">Reference proteome</keyword>
<dbReference type="EMBL" id="CAJHJT010000001">
    <property type="protein sequence ID" value="CAD6995774.1"/>
    <property type="molecule type" value="Genomic_DNA"/>
</dbReference>
<proteinExistence type="predicted"/>
<evidence type="ECO:0000256" key="1">
    <source>
        <dbReference type="SAM" id="MobiDB-lite"/>
    </source>
</evidence>
<dbReference type="AlphaFoldDB" id="A0A811UA36"/>
<comment type="caution">
    <text evidence="2">The sequence shown here is derived from an EMBL/GenBank/DDBJ whole genome shotgun (WGS) entry which is preliminary data.</text>
</comment>
<protein>
    <submittedName>
        <fullName evidence="2">(Mediterranean fruit fly) hypothetical protein</fullName>
    </submittedName>
</protein>
<gene>
    <name evidence="2" type="ORF">CCAP1982_LOCUS4478</name>
</gene>
<sequence length="55" mass="6276">TKQQIEKSSGVCSSNKKQNPKAPTCGQLCNSRRSNKWFRLICAAARRRVAELWHC</sequence>
<name>A0A811UA36_CERCA</name>
<feature type="region of interest" description="Disordered" evidence="1">
    <location>
        <begin position="1"/>
        <end position="24"/>
    </location>
</feature>
<feature type="compositionally biased region" description="Polar residues" evidence="1">
    <location>
        <begin position="1"/>
        <end position="17"/>
    </location>
</feature>
<dbReference type="Proteomes" id="UP000606786">
    <property type="component" value="Unassembled WGS sequence"/>
</dbReference>